<accession>A0AAW0UBQ2</accession>
<dbReference type="EMBL" id="JARAKH010000013">
    <property type="protein sequence ID" value="KAK8397534.1"/>
    <property type="molecule type" value="Genomic_DNA"/>
</dbReference>
<proteinExistence type="predicted"/>
<protein>
    <submittedName>
        <fullName evidence="1">Uncharacterized protein</fullName>
    </submittedName>
</protein>
<gene>
    <name evidence="1" type="ORF">O3P69_004352</name>
</gene>
<dbReference type="AlphaFoldDB" id="A0AAW0UBQ2"/>
<comment type="caution">
    <text evidence="1">The sequence shown here is derived from an EMBL/GenBank/DDBJ whole genome shotgun (WGS) entry which is preliminary data.</text>
</comment>
<name>A0AAW0UBQ2_SCYPA</name>
<dbReference type="Proteomes" id="UP001487740">
    <property type="component" value="Unassembled WGS sequence"/>
</dbReference>
<organism evidence="1 2">
    <name type="scientific">Scylla paramamosain</name>
    <name type="common">Mud crab</name>
    <dbReference type="NCBI Taxonomy" id="85552"/>
    <lineage>
        <taxon>Eukaryota</taxon>
        <taxon>Metazoa</taxon>
        <taxon>Ecdysozoa</taxon>
        <taxon>Arthropoda</taxon>
        <taxon>Crustacea</taxon>
        <taxon>Multicrustacea</taxon>
        <taxon>Malacostraca</taxon>
        <taxon>Eumalacostraca</taxon>
        <taxon>Eucarida</taxon>
        <taxon>Decapoda</taxon>
        <taxon>Pleocyemata</taxon>
        <taxon>Brachyura</taxon>
        <taxon>Eubrachyura</taxon>
        <taxon>Portunoidea</taxon>
        <taxon>Portunidae</taxon>
        <taxon>Portuninae</taxon>
        <taxon>Scylla</taxon>
    </lineage>
</organism>
<sequence>MMSKQVLVLVANLGDEERQIPAGAAVGNCEAEELVHEAPGSGPKEMAVNHSLSHCSPRKERIEKCRRTVMQADTTGSYEHLEEAQREVPDISLILKLMGQDTNKPAWEEVAALSPANKHYWAQWESLWLGGGVLLKKWMTADGRICF</sequence>
<evidence type="ECO:0000313" key="2">
    <source>
        <dbReference type="Proteomes" id="UP001487740"/>
    </source>
</evidence>
<reference evidence="1 2" key="1">
    <citation type="submission" date="2023-03" db="EMBL/GenBank/DDBJ databases">
        <title>High-quality genome of Scylla paramamosain provides insights in environmental adaptation.</title>
        <authorList>
            <person name="Zhang L."/>
        </authorList>
    </citation>
    <scope>NUCLEOTIDE SEQUENCE [LARGE SCALE GENOMIC DNA]</scope>
    <source>
        <strain evidence="1">LZ_2023a</strain>
        <tissue evidence="1">Muscle</tissue>
    </source>
</reference>
<keyword evidence="2" id="KW-1185">Reference proteome</keyword>
<evidence type="ECO:0000313" key="1">
    <source>
        <dbReference type="EMBL" id="KAK8397534.1"/>
    </source>
</evidence>